<dbReference type="NCBIfam" id="NF033739">
    <property type="entry name" value="intramemb_PrsW"/>
    <property type="match status" value="1"/>
</dbReference>
<dbReference type="AlphaFoldDB" id="A0A917AYV6"/>
<comment type="caution">
    <text evidence="13">The sequence shown here is derived from an EMBL/GenBank/DDBJ whole genome shotgun (WGS) entry which is preliminary data.</text>
</comment>
<evidence type="ECO:0000256" key="12">
    <source>
        <dbReference type="SAM" id="Phobius"/>
    </source>
</evidence>
<protein>
    <recommendedName>
        <fullName evidence="3 11">Protease PrsW</fullName>
        <ecNumber evidence="11">3.4.-.-</ecNumber>
    </recommendedName>
    <alternativeName>
        <fullName evidence="10 11">Protease responsible for activating sigma-W</fullName>
    </alternativeName>
</protein>
<keyword evidence="7 11" id="KW-0378">Hydrolase</keyword>
<feature type="transmembrane region" description="Helical" evidence="12">
    <location>
        <begin position="99"/>
        <end position="120"/>
    </location>
</feature>
<dbReference type="EC" id="3.4.-.-" evidence="11"/>
<evidence type="ECO:0000256" key="5">
    <source>
        <dbReference type="ARBA" id="ARBA00022670"/>
    </source>
</evidence>
<keyword evidence="9 11" id="KW-0472">Membrane</keyword>
<comment type="subcellular location">
    <subcellularLocation>
        <location evidence="1">Cell membrane</location>
        <topology evidence="1">Multi-pass membrane protein</topology>
    </subcellularLocation>
</comment>
<dbReference type="PIRSF" id="PIRSF016933">
    <property type="entry name" value="PrsW"/>
    <property type="match status" value="1"/>
</dbReference>
<keyword evidence="8 12" id="KW-1133">Transmembrane helix</keyword>
<dbReference type="PANTHER" id="PTHR36844:SF1">
    <property type="entry name" value="PROTEASE PRSW"/>
    <property type="match status" value="1"/>
</dbReference>
<feature type="transmembrane region" description="Helical" evidence="12">
    <location>
        <begin position="31"/>
        <end position="53"/>
    </location>
</feature>
<evidence type="ECO:0000256" key="4">
    <source>
        <dbReference type="ARBA" id="ARBA00022475"/>
    </source>
</evidence>
<proteinExistence type="inferred from homology"/>
<dbReference type="GO" id="GO:0006508">
    <property type="term" value="P:proteolysis"/>
    <property type="evidence" value="ECO:0007669"/>
    <property type="project" value="UniProtKB-KW"/>
</dbReference>
<dbReference type="InterPro" id="IPR023596">
    <property type="entry name" value="Peptidase_PrsW_arch/bac"/>
</dbReference>
<organism evidence="13 14">
    <name type="scientific">Halobacillus andaensis</name>
    <dbReference type="NCBI Taxonomy" id="1176239"/>
    <lineage>
        <taxon>Bacteria</taxon>
        <taxon>Bacillati</taxon>
        <taxon>Bacillota</taxon>
        <taxon>Bacilli</taxon>
        <taxon>Bacillales</taxon>
        <taxon>Bacillaceae</taxon>
        <taxon>Halobacillus</taxon>
    </lineage>
</organism>
<sequence>MAILTAAVAPAVALMTFIYLSKRIELEPLPLIIKMFILGAILVFPLMFIQYAFESEGIFQSPIMRSFILAGLLEEFFKWFFFLFVAYRHADFDHHYDGIIYGVAISLGFATLENIIYLFANGIEIALLRAVFPVSSHALFGLLMGFYMGKAKFSLRYTRLSISLALIIPVLLHSLYDYFIVSSIWLYLIIPFMIFLWLIGVRKINLANKHHDNLLSPDPDH</sequence>
<feature type="transmembrane region" description="Helical" evidence="12">
    <location>
        <begin position="6"/>
        <end position="24"/>
    </location>
</feature>
<keyword evidence="14" id="KW-1185">Reference proteome</keyword>
<dbReference type="EMBL" id="BMEL01000001">
    <property type="protein sequence ID" value="GGF09224.1"/>
    <property type="molecule type" value="Genomic_DNA"/>
</dbReference>
<dbReference type="PANTHER" id="PTHR36844">
    <property type="entry name" value="PROTEASE PRSW"/>
    <property type="match status" value="1"/>
</dbReference>
<keyword evidence="5 11" id="KW-0645">Protease</keyword>
<keyword evidence="4 11" id="KW-1003">Cell membrane</keyword>
<evidence type="ECO:0000256" key="2">
    <source>
        <dbReference type="ARBA" id="ARBA00009165"/>
    </source>
</evidence>
<dbReference type="Proteomes" id="UP000660110">
    <property type="component" value="Unassembled WGS sequence"/>
</dbReference>
<reference evidence="13" key="1">
    <citation type="journal article" date="2014" name="Int. J. Syst. Evol. Microbiol.">
        <title>Complete genome sequence of Corynebacterium casei LMG S-19264T (=DSM 44701T), isolated from a smear-ripened cheese.</title>
        <authorList>
            <consortium name="US DOE Joint Genome Institute (JGI-PGF)"/>
            <person name="Walter F."/>
            <person name="Albersmeier A."/>
            <person name="Kalinowski J."/>
            <person name="Ruckert C."/>
        </authorList>
    </citation>
    <scope>NUCLEOTIDE SEQUENCE</scope>
    <source>
        <strain evidence="13">CGMCC 1.12153</strain>
    </source>
</reference>
<evidence type="ECO:0000313" key="14">
    <source>
        <dbReference type="Proteomes" id="UP000660110"/>
    </source>
</evidence>
<dbReference type="GO" id="GO:0008233">
    <property type="term" value="F:peptidase activity"/>
    <property type="evidence" value="ECO:0007669"/>
    <property type="project" value="UniProtKB-KW"/>
</dbReference>
<feature type="transmembrane region" description="Helical" evidence="12">
    <location>
        <begin position="126"/>
        <end position="148"/>
    </location>
</feature>
<gene>
    <name evidence="13" type="primary">prsW</name>
    <name evidence="13" type="ORF">GCM10010954_04580</name>
</gene>
<evidence type="ECO:0000256" key="10">
    <source>
        <dbReference type="ARBA" id="ARBA00030345"/>
    </source>
</evidence>
<evidence type="ECO:0000256" key="9">
    <source>
        <dbReference type="ARBA" id="ARBA00023136"/>
    </source>
</evidence>
<evidence type="ECO:0000256" key="7">
    <source>
        <dbReference type="ARBA" id="ARBA00022801"/>
    </source>
</evidence>
<feature type="transmembrane region" description="Helical" evidence="12">
    <location>
        <begin position="65"/>
        <end position="87"/>
    </location>
</feature>
<name>A0A917AYV6_HALAA</name>
<dbReference type="GO" id="GO:0005886">
    <property type="term" value="C:plasma membrane"/>
    <property type="evidence" value="ECO:0007669"/>
    <property type="project" value="UniProtKB-SubCell"/>
</dbReference>
<evidence type="ECO:0000256" key="11">
    <source>
        <dbReference type="PIRNR" id="PIRNR016933"/>
    </source>
</evidence>
<evidence type="ECO:0000256" key="1">
    <source>
        <dbReference type="ARBA" id="ARBA00004651"/>
    </source>
</evidence>
<feature type="transmembrane region" description="Helical" evidence="12">
    <location>
        <begin position="184"/>
        <end position="201"/>
    </location>
</feature>
<evidence type="ECO:0000313" key="13">
    <source>
        <dbReference type="EMBL" id="GGF09224.1"/>
    </source>
</evidence>
<dbReference type="RefSeq" id="WP_188375840.1">
    <property type="nucleotide sequence ID" value="NZ_BMEL01000001.1"/>
</dbReference>
<dbReference type="Pfam" id="PF13367">
    <property type="entry name" value="PrsW-protease"/>
    <property type="match status" value="1"/>
</dbReference>
<reference evidence="13" key="2">
    <citation type="submission" date="2020-09" db="EMBL/GenBank/DDBJ databases">
        <authorList>
            <person name="Sun Q."/>
            <person name="Zhou Y."/>
        </authorList>
    </citation>
    <scope>NUCLEOTIDE SEQUENCE</scope>
    <source>
        <strain evidence="13">CGMCC 1.12153</strain>
    </source>
</reference>
<evidence type="ECO:0000256" key="8">
    <source>
        <dbReference type="ARBA" id="ARBA00022989"/>
    </source>
</evidence>
<comment type="similarity">
    <text evidence="2 11">Belongs to the protease PrsW family.</text>
</comment>
<keyword evidence="6 12" id="KW-0812">Transmembrane</keyword>
<evidence type="ECO:0000256" key="6">
    <source>
        <dbReference type="ARBA" id="ARBA00022692"/>
    </source>
</evidence>
<comment type="function">
    <text evidence="11">Involved in the degradation of specific anti-sigma factors.</text>
</comment>
<accession>A0A917AYV6</accession>
<dbReference type="InterPro" id="IPR026898">
    <property type="entry name" value="PrsW"/>
</dbReference>
<evidence type="ECO:0000256" key="3">
    <source>
        <dbReference type="ARBA" id="ARBA00018997"/>
    </source>
</evidence>